<dbReference type="SUPFAM" id="SSF51445">
    <property type="entry name" value="(Trans)glycosidases"/>
    <property type="match status" value="1"/>
</dbReference>
<keyword evidence="1" id="KW-0378">Hydrolase</keyword>
<dbReference type="InterPro" id="IPR044993">
    <property type="entry name" value="BXL"/>
</dbReference>
<keyword evidence="2" id="KW-0732">Signal</keyword>
<evidence type="ECO:0000313" key="3">
    <source>
        <dbReference type="EMBL" id="MCE5167227.1"/>
    </source>
</evidence>
<evidence type="ECO:0000256" key="1">
    <source>
        <dbReference type="ARBA" id="ARBA00022801"/>
    </source>
</evidence>
<dbReference type="Gene3D" id="3.20.20.300">
    <property type="entry name" value="Glycoside hydrolase, family 3, N-terminal domain"/>
    <property type="match status" value="1"/>
</dbReference>
<evidence type="ECO:0000256" key="2">
    <source>
        <dbReference type="SAM" id="SignalP"/>
    </source>
</evidence>
<proteinExistence type="predicted"/>
<organism evidence="3 4">
    <name type="scientific">Datura stramonium</name>
    <name type="common">Jimsonweed</name>
    <name type="synonym">Common thornapple</name>
    <dbReference type="NCBI Taxonomy" id="4076"/>
    <lineage>
        <taxon>Eukaryota</taxon>
        <taxon>Viridiplantae</taxon>
        <taxon>Streptophyta</taxon>
        <taxon>Embryophyta</taxon>
        <taxon>Tracheophyta</taxon>
        <taxon>Spermatophyta</taxon>
        <taxon>Magnoliopsida</taxon>
        <taxon>eudicotyledons</taxon>
        <taxon>Gunneridae</taxon>
        <taxon>Pentapetalae</taxon>
        <taxon>asterids</taxon>
        <taxon>lamiids</taxon>
        <taxon>Solanales</taxon>
        <taxon>Solanaceae</taxon>
        <taxon>Solanoideae</taxon>
        <taxon>Datureae</taxon>
        <taxon>Datura</taxon>
    </lineage>
</organism>
<dbReference type="InterPro" id="IPR036962">
    <property type="entry name" value="Glyco_hydro_3_N_sf"/>
</dbReference>
<evidence type="ECO:0000313" key="4">
    <source>
        <dbReference type="Proteomes" id="UP000823775"/>
    </source>
</evidence>
<dbReference type="InterPro" id="IPR017853">
    <property type="entry name" value="GH"/>
</dbReference>
<comment type="caution">
    <text evidence="3">The sequence shown here is derived from an EMBL/GenBank/DDBJ whole genome shotgun (WGS) entry which is preliminary data.</text>
</comment>
<gene>
    <name evidence="3" type="primary">BXL7_6</name>
    <name evidence="3" type="ORF">HAX54_043387</name>
</gene>
<feature type="signal peptide" evidence="2">
    <location>
        <begin position="1"/>
        <end position="25"/>
    </location>
</feature>
<dbReference type="Proteomes" id="UP000823775">
    <property type="component" value="Unassembled WGS sequence"/>
</dbReference>
<dbReference type="EMBL" id="JACEIK010064880">
    <property type="protein sequence ID" value="MCE5167227.1"/>
    <property type="molecule type" value="Genomic_DNA"/>
</dbReference>
<sequence>MGRPIADKVVTFIFSISVLFLCTESTQPPFSCDSSNSVTSSFPFCNAALPITQRVNDLVPRLTLEEKILQLVNAAPEIPRLGISAYEWWSEGLHGVSRHGKGTLFNGTVKAATMFPQIILAASTFDENLWYRIAQAIGREARAVYNAGQLKGMTLWAPNINIFRDPRWGRG</sequence>
<accession>A0ABS8YA98</accession>
<dbReference type="PANTHER" id="PTHR42721:SF44">
    <property type="entry name" value="BETA-D-XYLOSIDASE 7-RELATED"/>
    <property type="match status" value="1"/>
</dbReference>
<keyword evidence="4" id="KW-1185">Reference proteome</keyword>
<reference evidence="3 4" key="1">
    <citation type="journal article" date="2021" name="BMC Genomics">
        <title>Datura genome reveals duplications of psychoactive alkaloid biosynthetic genes and high mutation rate following tissue culture.</title>
        <authorList>
            <person name="Rajewski A."/>
            <person name="Carter-House D."/>
            <person name="Stajich J."/>
            <person name="Litt A."/>
        </authorList>
    </citation>
    <scope>NUCLEOTIDE SEQUENCE [LARGE SCALE GENOMIC DNA]</scope>
    <source>
        <strain evidence="3">AR-01</strain>
    </source>
</reference>
<name>A0ABS8YA98_DATST</name>
<dbReference type="PANTHER" id="PTHR42721">
    <property type="entry name" value="SUGAR HYDROLASE-RELATED"/>
    <property type="match status" value="1"/>
</dbReference>
<feature type="non-terminal residue" evidence="3">
    <location>
        <position position="171"/>
    </location>
</feature>
<protein>
    <submittedName>
        <fullName evidence="3">Beta-D-xylosidase 7</fullName>
    </submittedName>
</protein>
<feature type="chain" id="PRO_5046859888" evidence="2">
    <location>
        <begin position="26"/>
        <end position="171"/>
    </location>
</feature>